<dbReference type="Gene3D" id="1.10.287.950">
    <property type="entry name" value="Methyl-accepting chemotaxis protein"/>
    <property type="match status" value="1"/>
</dbReference>
<keyword evidence="7 12" id="KW-0472">Membrane</keyword>
<proteinExistence type="inferred from homology"/>
<accession>A0ABU9XL81</accession>
<dbReference type="EMBL" id="JBDIML010000009">
    <property type="protein sequence ID" value="MEN2769035.1"/>
    <property type="molecule type" value="Genomic_DNA"/>
</dbReference>
<evidence type="ECO:0000256" key="11">
    <source>
        <dbReference type="SAM" id="Coils"/>
    </source>
</evidence>
<comment type="subcellular location">
    <subcellularLocation>
        <location evidence="1">Cell membrane</location>
        <topology evidence="1">Multi-pass membrane protein</topology>
    </subcellularLocation>
</comment>
<evidence type="ECO:0000259" key="13">
    <source>
        <dbReference type="PROSITE" id="PS50111"/>
    </source>
</evidence>
<evidence type="ECO:0000256" key="9">
    <source>
        <dbReference type="ARBA" id="ARBA00029447"/>
    </source>
</evidence>
<keyword evidence="11" id="KW-0175">Coiled coil</keyword>
<dbReference type="Pfam" id="PF00672">
    <property type="entry name" value="HAMP"/>
    <property type="match status" value="1"/>
</dbReference>
<evidence type="ECO:0000256" key="10">
    <source>
        <dbReference type="PROSITE-ProRule" id="PRU00284"/>
    </source>
</evidence>
<keyword evidence="3" id="KW-0488">Methylation</keyword>
<keyword evidence="4" id="KW-0145">Chemotaxis</keyword>
<feature type="coiled-coil region" evidence="11">
    <location>
        <begin position="362"/>
        <end position="389"/>
    </location>
</feature>
<dbReference type="CDD" id="cd12913">
    <property type="entry name" value="PDC1_MCP_like"/>
    <property type="match status" value="1"/>
</dbReference>
<evidence type="ECO:0000256" key="8">
    <source>
        <dbReference type="ARBA" id="ARBA00023224"/>
    </source>
</evidence>
<dbReference type="CDD" id="cd11386">
    <property type="entry name" value="MCP_signal"/>
    <property type="match status" value="1"/>
</dbReference>
<comment type="similarity">
    <text evidence="9">Belongs to the methyl-accepting chemotaxis (MCP) protein family.</text>
</comment>
<dbReference type="CDD" id="cd06225">
    <property type="entry name" value="HAMP"/>
    <property type="match status" value="1"/>
</dbReference>
<dbReference type="SUPFAM" id="SSF103190">
    <property type="entry name" value="Sensory domain-like"/>
    <property type="match status" value="1"/>
</dbReference>
<name>A0ABU9XL81_9BACI</name>
<dbReference type="PANTHER" id="PTHR32089">
    <property type="entry name" value="METHYL-ACCEPTING CHEMOTAXIS PROTEIN MCPB"/>
    <property type="match status" value="1"/>
</dbReference>
<evidence type="ECO:0000256" key="12">
    <source>
        <dbReference type="SAM" id="Phobius"/>
    </source>
</evidence>
<protein>
    <submittedName>
        <fullName evidence="15">Methyl-accepting chemotaxis protein</fullName>
    </submittedName>
</protein>
<evidence type="ECO:0000256" key="1">
    <source>
        <dbReference type="ARBA" id="ARBA00004651"/>
    </source>
</evidence>
<comment type="caution">
    <text evidence="15">The sequence shown here is derived from an EMBL/GenBank/DDBJ whole genome shotgun (WGS) entry which is preliminary data.</text>
</comment>
<feature type="domain" description="HAMP" evidence="14">
    <location>
        <begin position="321"/>
        <end position="374"/>
    </location>
</feature>
<evidence type="ECO:0000256" key="3">
    <source>
        <dbReference type="ARBA" id="ARBA00022481"/>
    </source>
</evidence>
<dbReference type="InterPro" id="IPR033479">
    <property type="entry name" value="dCache_1"/>
</dbReference>
<dbReference type="SMART" id="SM00304">
    <property type="entry name" value="HAMP"/>
    <property type="match status" value="1"/>
</dbReference>
<dbReference type="SMART" id="SM00283">
    <property type="entry name" value="MA"/>
    <property type="match status" value="1"/>
</dbReference>
<evidence type="ECO:0000313" key="16">
    <source>
        <dbReference type="Proteomes" id="UP001444625"/>
    </source>
</evidence>
<dbReference type="Gene3D" id="3.30.450.20">
    <property type="entry name" value="PAS domain"/>
    <property type="match status" value="2"/>
</dbReference>
<keyword evidence="6 12" id="KW-1133">Transmembrane helix</keyword>
<evidence type="ECO:0000256" key="7">
    <source>
        <dbReference type="ARBA" id="ARBA00023136"/>
    </source>
</evidence>
<evidence type="ECO:0000313" key="15">
    <source>
        <dbReference type="EMBL" id="MEN2769035.1"/>
    </source>
</evidence>
<dbReference type="InterPro" id="IPR004089">
    <property type="entry name" value="MCPsignal_dom"/>
</dbReference>
<dbReference type="RefSeq" id="WP_345826533.1">
    <property type="nucleotide sequence ID" value="NZ_JBDIML010000009.1"/>
</dbReference>
<evidence type="ECO:0000259" key="14">
    <source>
        <dbReference type="PROSITE" id="PS50885"/>
    </source>
</evidence>
<dbReference type="CDD" id="cd12912">
    <property type="entry name" value="PDC2_MCP_like"/>
    <property type="match status" value="1"/>
</dbReference>
<evidence type="ECO:0000256" key="2">
    <source>
        <dbReference type="ARBA" id="ARBA00022475"/>
    </source>
</evidence>
<dbReference type="Proteomes" id="UP001444625">
    <property type="component" value="Unassembled WGS sequence"/>
</dbReference>
<feature type="domain" description="Methyl-accepting transducer" evidence="13">
    <location>
        <begin position="393"/>
        <end position="643"/>
    </location>
</feature>
<organism evidence="15 16">
    <name type="scientific">Ornithinibacillus xuwenensis</name>
    <dbReference type="NCBI Taxonomy" id="3144668"/>
    <lineage>
        <taxon>Bacteria</taxon>
        <taxon>Bacillati</taxon>
        <taxon>Bacillota</taxon>
        <taxon>Bacilli</taxon>
        <taxon>Bacillales</taxon>
        <taxon>Bacillaceae</taxon>
        <taxon>Ornithinibacillus</taxon>
    </lineage>
</organism>
<keyword evidence="5 12" id="KW-0812">Transmembrane</keyword>
<dbReference type="InterPro" id="IPR029151">
    <property type="entry name" value="Sensor-like_sf"/>
</dbReference>
<dbReference type="PROSITE" id="PS50885">
    <property type="entry name" value="HAMP"/>
    <property type="match status" value="1"/>
</dbReference>
<evidence type="ECO:0000256" key="5">
    <source>
        <dbReference type="ARBA" id="ARBA00022692"/>
    </source>
</evidence>
<reference evidence="15 16" key="1">
    <citation type="submission" date="2024-05" db="EMBL/GenBank/DDBJ databases">
        <authorList>
            <person name="Haq I."/>
            <person name="Ullah Z."/>
            <person name="Ahmad R."/>
            <person name="Li M."/>
            <person name="Tong Y."/>
        </authorList>
    </citation>
    <scope>NUCLEOTIDE SEQUENCE [LARGE SCALE GENOMIC DNA]</scope>
    <source>
        <strain evidence="15 16">16A2E</strain>
    </source>
</reference>
<dbReference type="SUPFAM" id="SSF58104">
    <property type="entry name" value="Methyl-accepting chemotaxis protein (MCP) signaling domain"/>
    <property type="match status" value="1"/>
</dbReference>
<keyword evidence="16" id="KW-1185">Reference proteome</keyword>
<sequence>MKRKKTDKHVNVGKGKGNFFTKSIQNQILIPFILLIILAGGTVSVVSYLSSVQNTTDELVNNVESQMVSMDDTFEMFFSNITGTLDRYTSNELLVDYQADKHDQVINYLKETKETSPSILNLYTGLEENGEMVVYPILDLPADFDARERPWYQDAVDAGGEIIWTDPYVDAGTGETVVTAAKAYFNGNQLVGVMGADVSVNTLIEMVSKVKIGDTGYVVIFDNDGKYVAHPTVDNIGQDQSQEDYYQKIVDAGDHGVVEYESEGKDKALGFVKNSTTDWIIAGTINKVDFEKKAQAIIIPISISLGIVLIIGVAVTIWVTRRITKPIQRIMERMRSIASGDLSHEALEVKSQDEIGKLVVATNEMNTNMRDLLNQINEVSETVSSQSEELTQSANEVKTGTDQVATTMQELAAGSETQANSASDLSSVMSSFVAKVKEANDQGLLIGKDSNVVLSLTNEGSQLMTTSTEQMERIDRIVQEAVQKVTGLDKHSQEISNLVTVIKDVAEQTNLLALNAAIEAARAGEHGKGFAVVADEVRKLAEQVSDSVTHITEIVSNIQTETTNVTDSLEGGYEEVKQGTSHIATTGETFGKISQAVSGMVTSISSISENLADISTNSEKMSTSIEEIAAISEESAAGVEQTSASTQQTSSIMEEVAGSSEQLAKLAEELNGLVRKFKL</sequence>
<dbReference type="InterPro" id="IPR003660">
    <property type="entry name" value="HAMP_dom"/>
</dbReference>
<gene>
    <name evidence="15" type="ORF">ABC228_17820</name>
</gene>
<dbReference type="Pfam" id="PF02743">
    <property type="entry name" value="dCache_1"/>
    <property type="match status" value="1"/>
</dbReference>
<feature type="transmembrane region" description="Helical" evidence="12">
    <location>
        <begin position="297"/>
        <end position="319"/>
    </location>
</feature>
<dbReference type="PANTHER" id="PTHR32089:SF114">
    <property type="entry name" value="METHYL-ACCEPTING CHEMOTAXIS PROTEIN MCPB"/>
    <property type="match status" value="1"/>
</dbReference>
<feature type="transmembrane region" description="Helical" evidence="12">
    <location>
        <begin position="28"/>
        <end position="49"/>
    </location>
</feature>
<keyword evidence="2" id="KW-1003">Cell membrane</keyword>
<keyword evidence="8 10" id="KW-0807">Transducer</keyword>
<evidence type="ECO:0000256" key="4">
    <source>
        <dbReference type="ARBA" id="ARBA00022500"/>
    </source>
</evidence>
<dbReference type="Pfam" id="PF00015">
    <property type="entry name" value="MCPsignal"/>
    <property type="match status" value="1"/>
</dbReference>
<dbReference type="PROSITE" id="PS50111">
    <property type="entry name" value="CHEMOTAXIS_TRANSDUC_2"/>
    <property type="match status" value="1"/>
</dbReference>
<evidence type="ECO:0000256" key="6">
    <source>
        <dbReference type="ARBA" id="ARBA00022989"/>
    </source>
</evidence>